<gene>
    <name evidence="1" type="ORF">SDC9_138895</name>
</gene>
<accession>A0A645DR33</accession>
<dbReference type="AlphaFoldDB" id="A0A645DR33"/>
<proteinExistence type="predicted"/>
<evidence type="ECO:0000313" key="1">
    <source>
        <dbReference type="EMBL" id="MPM91761.1"/>
    </source>
</evidence>
<comment type="caution">
    <text evidence="1">The sequence shown here is derived from an EMBL/GenBank/DDBJ whole genome shotgun (WGS) entry which is preliminary data.</text>
</comment>
<reference evidence="1" key="1">
    <citation type="submission" date="2019-08" db="EMBL/GenBank/DDBJ databases">
        <authorList>
            <person name="Kucharzyk K."/>
            <person name="Murdoch R.W."/>
            <person name="Higgins S."/>
            <person name="Loffler F."/>
        </authorList>
    </citation>
    <scope>NUCLEOTIDE SEQUENCE</scope>
</reference>
<organism evidence="1">
    <name type="scientific">bioreactor metagenome</name>
    <dbReference type="NCBI Taxonomy" id="1076179"/>
    <lineage>
        <taxon>unclassified sequences</taxon>
        <taxon>metagenomes</taxon>
        <taxon>ecological metagenomes</taxon>
    </lineage>
</organism>
<name>A0A645DR33_9ZZZZ</name>
<dbReference type="EMBL" id="VSSQ01038776">
    <property type="protein sequence ID" value="MPM91761.1"/>
    <property type="molecule type" value="Genomic_DNA"/>
</dbReference>
<protein>
    <submittedName>
        <fullName evidence="1">Uncharacterized protein</fullName>
    </submittedName>
</protein>
<sequence>MRDGRHVLDEVHIQPCGLQGADGRFTAGTGAFYVHFNGLEAMLHRAAGGGFRCHLGCERSGLLGSAEPERTCARPADGVALQVGDGHKGVVEGGTDVRCAALNIFALAAFPRGSGLLYLFRCCHFRLSSLLSLAALRALRAFASSRVLLGALSANGQAFAVTHAAVTADLDQPLDVHRSFTAKVAFHFDVVVNVISQLGNVAFGQVAHADVGVDAGCGQYFRSGFAADPKDVGQTDFNPFVPGKVYARNTCHIVPLPP</sequence>